<dbReference type="Proteomes" id="UP001500416">
    <property type="component" value="Unassembled WGS sequence"/>
</dbReference>
<organism evidence="6 7">
    <name type="scientific">Saccharothrix mutabilis subsp. mutabilis</name>
    <dbReference type="NCBI Taxonomy" id="66855"/>
    <lineage>
        <taxon>Bacteria</taxon>
        <taxon>Bacillati</taxon>
        <taxon>Actinomycetota</taxon>
        <taxon>Actinomycetes</taxon>
        <taxon>Pseudonocardiales</taxon>
        <taxon>Pseudonocardiaceae</taxon>
        <taxon>Saccharothrix</taxon>
    </lineage>
</organism>
<dbReference type="PRINTS" id="PR00040">
    <property type="entry name" value="HTHMERR"/>
</dbReference>
<name>A0ABN0UAQ9_9PSEU</name>
<dbReference type="PROSITE" id="PS50937">
    <property type="entry name" value="HTH_MERR_2"/>
    <property type="match status" value="1"/>
</dbReference>
<evidence type="ECO:0000256" key="3">
    <source>
        <dbReference type="ARBA" id="ARBA00023125"/>
    </source>
</evidence>
<dbReference type="EMBL" id="BAAABU010000012">
    <property type="protein sequence ID" value="GAA0244353.1"/>
    <property type="molecule type" value="Genomic_DNA"/>
</dbReference>
<evidence type="ECO:0000313" key="7">
    <source>
        <dbReference type="Proteomes" id="UP001500416"/>
    </source>
</evidence>
<dbReference type="InterPro" id="IPR009061">
    <property type="entry name" value="DNA-bd_dom_put_sf"/>
</dbReference>
<evidence type="ECO:0000259" key="5">
    <source>
        <dbReference type="PROSITE" id="PS50937"/>
    </source>
</evidence>
<feature type="domain" description="HTH merR-type" evidence="5">
    <location>
        <begin position="1"/>
        <end position="68"/>
    </location>
</feature>
<evidence type="ECO:0000313" key="6">
    <source>
        <dbReference type="EMBL" id="GAA0244353.1"/>
    </source>
</evidence>
<gene>
    <name evidence="6" type="ORF">GCM10010492_49540</name>
</gene>
<dbReference type="SUPFAM" id="SSF46955">
    <property type="entry name" value="Putative DNA-binding domain"/>
    <property type="match status" value="1"/>
</dbReference>
<dbReference type="SMART" id="SM00422">
    <property type="entry name" value="HTH_MERR"/>
    <property type="match status" value="1"/>
</dbReference>
<dbReference type="PANTHER" id="PTHR30204">
    <property type="entry name" value="REDOX-CYCLING DRUG-SENSING TRANSCRIPTIONAL ACTIVATOR SOXR"/>
    <property type="match status" value="1"/>
</dbReference>
<comment type="caution">
    <text evidence="6">The sequence shown here is derived from an EMBL/GenBank/DDBJ whole genome shotgun (WGS) entry which is preliminary data.</text>
</comment>
<proteinExistence type="predicted"/>
<keyword evidence="7" id="KW-1185">Reference proteome</keyword>
<sequence>MKIGQLARAGGVSARALRFYEENGLLESTRLPNGYRVYPDTAVARVRNIRRLLDHGLTLEDVAHFRCCLDGDVLAADPDPALVEVARRRLAVLDERIGALVRVRDQLASALTSGR</sequence>
<protein>
    <submittedName>
        <fullName evidence="6">MerR family transcriptional regulator</fullName>
    </submittedName>
</protein>
<evidence type="ECO:0000256" key="1">
    <source>
        <dbReference type="ARBA" id="ARBA00022491"/>
    </source>
</evidence>
<keyword evidence="3" id="KW-0238">DNA-binding</keyword>
<evidence type="ECO:0000256" key="2">
    <source>
        <dbReference type="ARBA" id="ARBA00023015"/>
    </source>
</evidence>
<reference evidence="6 7" key="1">
    <citation type="journal article" date="2019" name="Int. J. Syst. Evol. Microbiol.">
        <title>The Global Catalogue of Microorganisms (GCM) 10K type strain sequencing project: providing services to taxonomists for standard genome sequencing and annotation.</title>
        <authorList>
            <consortium name="The Broad Institute Genomics Platform"/>
            <consortium name="The Broad Institute Genome Sequencing Center for Infectious Disease"/>
            <person name="Wu L."/>
            <person name="Ma J."/>
        </authorList>
    </citation>
    <scope>NUCLEOTIDE SEQUENCE [LARGE SCALE GENOMIC DNA]</scope>
    <source>
        <strain evidence="6 7">JCM 3380</strain>
    </source>
</reference>
<dbReference type="InterPro" id="IPR000551">
    <property type="entry name" value="MerR-type_HTH_dom"/>
</dbReference>
<accession>A0ABN0UAQ9</accession>
<dbReference type="RefSeq" id="WP_343936263.1">
    <property type="nucleotide sequence ID" value="NZ_BAAABU010000012.1"/>
</dbReference>
<evidence type="ECO:0000256" key="4">
    <source>
        <dbReference type="ARBA" id="ARBA00023163"/>
    </source>
</evidence>
<keyword evidence="4" id="KW-0804">Transcription</keyword>
<keyword evidence="1" id="KW-0678">Repressor</keyword>
<dbReference type="PANTHER" id="PTHR30204:SF69">
    <property type="entry name" value="MERR-FAMILY TRANSCRIPTIONAL REGULATOR"/>
    <property type="match status" value="1"/>
</dbReference>
<keyword evidence="2" id="KW-0805">Transcription regulation</keyword>
<dbReference type="Pfam" id="PF13411">
    <property type="entry name" value="MerR_1"/>
    <property type="match status" value="1"/>
</dbReference>
<dbReference type="Gene3D" id="1.10.1660.10">
    <property type="match status" value="1"/>
</dbReference>
<dbReference type="InterPro" id="IPR047057">
    <property type="entry name" value="MerR_fam"/>
</dbReference>